<comment type="subcellular location">
    <subcellularLocation>
        <location evidence="1">Cell envelope</location>
    </subcellularLocation>
</comment>
<dbReference type="Pfam" id="PF01497">
    <property type="entry name" value="Peripla_BP_2"/>
    <property type="match status" value="1"/>
</dbReference>
<feature type="domain" description="Fe/B12 periplasmic-binding" evidence="6">
    <location>
        <begin position="29"/>
        <end position="303"/>
    </location>
</feature>
<sequence length="309" mass="32486">MVAGAAAQHFPVTLEHVYGSTTIEAAPKRIVTWGWGNEDAVLALGVVPVGIPFQSYGGGEDGIQPWLEEVLAAAGGEPPTVLPNTGEPPFEQIAALEPDLIIAAFSGITQDQYALLSGIAPTIAYSGDAYSATWQEVTTTVGAALGKPDEAAALIAETGQFLADEVAKYPDVPGTTFAGFNDFDGAIAVYDALDARMKFLTGLGLVLAPSVEELSPHDGKFIFSLSYEVFDTLTSDILLTYYEDQAPLDEFLTRPYVKAMPQIEKGALAALVGTENVAAVSPPSALSLRWGFPQYIDVIAKAASAAKAQ</sequence>
<comment type="similarity">
    <text evidence="2">Belongs to the bacterial solute-binding protein 8 family.</text>
</comment>
<keyword evidence="8" id="KW-1185">Reference proteome</keyword>
<evidence type="ECO:0000256" key="4">
    <source>
        <dbReference type="ARBA" id="ARBA00022496"/>
    </source>
</evidence>
<evidence type="ECO:0000256" key="3">
    <source>
        <dbReference type="ARBA" id="ARBA00022448"/>
    </source>
</evidence>
<gene>
    <name evidence="7" type="ORF">GCM10007913_18660</name>
</gene>
<dbReference type="SUPFAM" id="SSF53807">
    <property type="entry name" value="Helical backbone' metal receptor"/>
    <property type="match status" value="1"/>
</dbReference>
<dbReference type="PANTHER" id="PTHR30532:SF24">
    <property type="entry name" value="FERRIC ENTEROBACTIN-BINDING PERIPLASMIC PROTEIN FEPB"/>
    <property type="match status" value="1"/>
</dbReference>
<dbReference type="PROSITE" id="PS50983">
    <property type="entry name" value="FE_B12_PBP"/>
    <property type="match status" value="1"/>
</dbReference>
<name>A0ABQ5UCW7_9HYPH</name>
<keyword evidence="4" id="KW-0406">Ion transport</keyword>
<dbReference type="Gene3D" id="3.40.50.1980">
    <property type="entry name" value="Nitrogenase molybdenum iron protein domain"/>
    <property type="match status" value="2"/>
</dbReference>
<evidence type="ECO:0000256" key="1">
    <source>
        <dbReference type="ARBA" id="ARBA00004196"/>
    </source>
</evidence>
<dbReference type="InterPro" id="IPR002491">
    <property type="entry name" value="ABC_transptr_periplasmic_BD"/>
</dbReference>
<evidence type="ECO:0000256" key="5">
    <source>
        <dbReference type="ARBA" id="ARBA00022729"/>
    </source>
</evidence>
<keyword evidence="3" id="KW-0813">Transport</keyword>
<evidence type="ECO:0000259" key="6">
    <source>
        <dbReference type="PROSITE" id="PS50983"/>
    </source>
</evidence>
<dbReference type="InterPro" id="IPR051313">
    <property type="entry name" value="Bact_iron-sidero_bind"/>
</dbReference>
<dbReference type="PANTHER" id="PTHR30532">
    <property type="entry name" value="IRON III DICITRATE-BINDING PERIPLASMIC PROTEIN"/>
    <property type="match status" value="1"/>
</dbReference>
<keyword evidence="5" id="KW-0732">Signal</keyword>
<reference evidence="7" key="2">
    <citation type="submission" date="2023-01" db="EMBL/GenBank/DDBJ databases">
        <title>Draft genome sequence of Devosia yakushimensis strain NBRC 103855.</title>
        <authorList>
            <person name="Sun Q."/>
            <person name="Mori K."/>
        </authorList>
    </citation>
    <scope>NUCLEOTIDE SEQUENCE</scope>
    <source>
        <strain evidence="7">NBRC 103855</strain>
    </source>
</reference>
<keyword evidence="4" id="KW-0408">Iron</keyword>
<organism evidence="7 8">
    <name type="scientific">Devosia yakushimensis</name>
    <dbReference type="NCBI Taxonomy" id="470028"/>
    <lineage>
        <taxon>Bacteria</taxon>
        <taxon>Pseudomonadati</taxon>
        <taxon>Pseudomonadota</taxon>
        <taxon>Alphaproteobacteria</taxon>
        <taxon>Hyphomicrobiales</taxon>
        <taxon>Devosiaceae</taxon>
        <taxon>Devosia</taxon>
    </lineage>
</organism>
<evidence type="ECO:0000313" key="8">
    <source>
        <dbReference type="Proteomes" id="UP001161406"/>
    </source>
</evidence>
<evidence type="ECO:0000256" key="2">
    <source>
        <dbReference type="ARBA" id="ARBA00008814"/>
    </source>
</evidence>
<dbReference type="Proteomes" id="UP001161406">
    <property type="component" value="Unassembled WGS sequence"/>
</dbReference>
<comment type="caution">
    <text evidence="7">The sequence shown here is derived from an EMBL/GenBank/DDBJ whole genome shotgun (WGS) entry which is preliminary data.</text>
</comment>
<dbReference type="EMBL" id="BSNG01000001">
    <property type="protein sequence ID" value="GLQ09934.1"/>
    <property type="molecule type" value="Genomic_DNA"/>
</dbReference>
<protein>
    <submittedName>
        <fullName evidence="7">Periplasmic binding protein</fullName>
    </submittedName>
</protein>
<keyword evidence="4" id="KW-0410">Iron transport</keyword>
<proteinExistence type="inferred from homology"/>
<evidence type="ECO:0000313" key="7">
    <source>
        <dbReference type="EMBL" id="GLQ09934.1"/>
    </source>
</evidence>
<accession>A0ABQ5UCW7</accession>
<reference evidence="7" key="1">
    <citation type="journal article" date="2014" name="Int. J. Syst. Evol. Microbiol.">
        <title>Complete genome of a new Firmicutes species belonging to the dominant human colonic microbiota ('Ruminococcus bicirculans') reveals two chromosomes and a selective capacity to utilize plant glucans.</title>
        <authorList>
            <consortium name="NISC Comparative Sequencing Program"/>
            <person name="Wegmann U."/>
            <person name="Louis P."/>
            <person name="Goesmann A."/>
            <person name="Henrissat B."/>
            <person name="Duncan S.H."/>
            <person name="Flint H.J."/>
        </authorList>
    </citation>
    <scope>NUCLEOTIDE SEQUENCE</scope>
    <source>
        <strain evidence="7">NBRC 103855</strain>
    </source>
</reference>